<dbReference type="Pfam" id="PF20256">
    <property type="entry name" value="MoCoBD_2"/>
    <property type="match status" value="1"/>
</dbReference>
<dbReference type="Pfam" id="PF06240">
    <property type="entry name" value="COXG"/>
    <property type="match status" value="1"/>
</dbReference>
<feature type="region of interest" description="Disordered" evidence="1">
    <location>
        <begin position="198"/>
        <end position="222"/>
    </location>
</feature>
<evidence type="ECO:0000256" key="1">
    <source>
        <dbReference type="SAM" id="MobiDB-lite"/>
    </source>
</evidence>
<dbReference type="PANTHER" id="PTHR38588:SF1">
    <property type="entry name" value="BLL0334 PROTEIN"/>
    <property type="match status" value="1"/>
</dbReference>
<evidence type="ECO:0000259" key="2">
    <source>
        <dbReference type="Pfam" id="PF20256"/>
    </source>
</evidence>
<accession>A0ABW1YU53</accession>
<dbReference type="Proteomes" id="UP001596403">
    <property type="component" value="Unassembled WGS sequence"/>
</dbReference>
<dbReference type="InterPro" id="IPR037165">
    <property type="entry name" value="AldOxase/xan_DH_Mopterin-bd_sf"/>
</dbReference>
<dbReference type="PANTHER" id="PTHR38588">
    <property type="entry name" value="BLL0334 PROTEIN"/>
    <property type="match status" value="1"/>
</dbReference>
<feature type="domain" description="Aldehyde oxidase/xanthine dehydrogenase second molybdopterin binding" evidence="2">
    <location>
        <begin position="2"/>
        <end position="134"/>
    </location>
</feature>
<evidence type="ECO:0000313" key="3">
    <source>
        <dbReference type="EMBL" id="MFC6640784.1"/>
    </source>
</evidence>
<dbReference type="InterPro" id="IPR046867">
    <property type="entry name" value="AldOxase/xan_DH_MoCoBD2"/>
</dbReference>
<comment type="caution">
    <text evidence="3">The sequence shown here is derived from an EMBL/GenBank/DDBJ whole genome shotgun (WGS) entry which is preliminary data.</text>
</comment>
<gene>
    <name evidence="3" type="ORF">ACFQAU_02630</name>
</gene>
<sequence>MSFARVAATAHWSPGTLPDCVDQTLRETVYWSPPELEAPTAEDGINSSLCHGFIFDFCGVEIDPETAEPKIDRYVTMHDCGRILHPAMVDGQVRGGFAQAVGAAFLEEYAYGADGSFQSGTLADYLLPTVIEVPEPVILHHETPSPFTPLGAKGVGEGNCMSTPVCIANAVADALAPEGDSPDIVLPVTAAKLAPHIFGDEPAPKDPVPETKAEATTGGRKLTGNGRAVVQASRADVWQMLLDPATLDAIIPGSHGVQKVGETRFKADVTLGVGPVRGRYKADIELSDLDPPNAVTLSGQAVGALGTGGGHGRITLTDTDDGTEIAYRYEAEIGGKVASVGGRLLDGAAKVVIGEFFRALARYCGGAGPGPLARLMGLFHRITKGGQS</sequence>
<dbReference type="InterPro" id="IPR010419">
    <property type="entry name" value="CO_DH_gsu"/>
</dbReference>
<organism evidence="3 4">
    <name type="scientific">Sulfitobacter profundi</name>
    <dbReference type="NCBI Taxonomy" id="2679961"/>
    <lineage>
        <taxon>Bacteria</taxon>
        <taxon>Pseudomonadati</taxon>
        <taxon>Pseudomonadota</taxon>
        <taxon>Alphaproteobacteria</taxon>
        <taxon>Rhodobacterales</taxon>
        <taxon>Roseobacteraceae</taxon>
        <taxon>Sulfitobacter</taxon>
    </lineage>
</organism>
<dbReference type="Gene3D" id="3.30.365.10">
    <property type="entry name" value="Aldehyde oxidase/xanthine dehydrogenase, molybdopterin binding domain"/>
    <property type="match status" value="2"/>
</dbReference>
<dbReference type="RefSeq" id="WP_386283774.1">
    <property type="nucleotide sequence ID" value="NZ_JBHSWA010000001.1"/>
</dbReference>
<dbReference type="Gene3D" id="3.30.530.20">
    <property type="match status" value="1"/>
</dbReference>
<evidence type="ECO:0000313" key="4">
    <source>
        <dbReference type="Proteomes" id="UP001596403"/>
    </source>
</evidence>
<feature type="compositionally biased region" description="Basic and acidic residues" evidence="1">
    <location>
        <begin position="198"/>
        <end position="213"/>
    </location>
</feature>
<dbReference type="SUPFAM" id="SSF55961">
    <property type="entry name" value="Bet v1-like"/>
    <property type="match status" value="1"/>
</dbReference>
<name>A0ABW1YU53_9RHOB</name>
<keyword evidence="4" id="KW-1185">Reference proteome</keyword>
<proteinExistence type="predicted"/>
<dbReference type="EMBL" id="JBHSWA010000001">
    <property type="protein sequence ID" value="MFC6640784.1"/>
    <property type="molecule type" value="Genomic_DNA"/>
</dbReference>
<dbReference type="SUPFAM" id="SSF56003">
    <property type="entry name" value="Molybdenum cofactor-binding domain"/>
    <property type="match status" value="1"/>
</dbReference>
<dbReference type="CDD" id="cd05018">
    <property type="entry name" value="CoxG"/>
    <property type="match status" value="1"/>
</dbReference>
<protein>
    <submittedName>
        <fullName evidence="3">Molybdopterin cofactor-binding domain-containing protein</fullName>
    </submittedName>
</protein>
<dbReference type="InterPro" id="IPR023393">
    <property type="entry name" value="START-like_dom_sf"/>
</dbReference>
<reference evidence="4" key="1">
    <citation type="journal article" date="2019" name="Int. J. Syst. Evol. Microbiol.">
        <title>The Global Catalogue of Microorganisms (GCM) 10K type strain sequencing project: providing services to taxonomists for standard genome sequencing and annotation.</title>
        <authorList>
            <consortium name="The Broad Institute Genomics Platform"/>
            <consortium name="The Broad Institute Genome Sequencing Center for Infectious Disease"/>
            <person name="Wu L."/>
            <person name="Ma J."/>
        </authorList>
    </citation>
    <scope>NUCLEOTIDE SEQUENCE [LARGE SCALE GENOMIC DNA]</scope>
    <source>
        <strain evidence="4">NBRC 111368</strain>
    </source>
</reference>